<evidence type="ECO:0000313" key="18">
    <source>
        <dbReference type="Proteomes" id="UP001367676"/>
    </source>
</evidence>
<dbReference type="InterPro" id="IPR001578">
    <property type="entry name" value="Peptidase_C12_UCH"/>
</dbReference>
<accession>A0AAN9Y7C1</accession>
<comment type="subcellular location">
    <subcellularLocation>
        <location evidence="2">Nucleus</location>
    </subcellularLocation>
</comment>
<dbReference type="GO" id="GO:0004843">
    <property type="term" value="F:cysteine-type deubiquitinase activity"/>
    <property type="evidence" value="ECO:0007669"/>
    <property type="project" value="UniProtKB-UniRule"/>
</dbReference>
<comment type="subunit">
    <text evidence="11">Catalytic component of the polycomb repressive deubiquitinase (PR-DUB) complex, at least composed of caly/calypso, Asx and sba (MBD5/6 homolog). The PR-DUB complex associates with nucleosomes to mediate deubiquitination of histone H2AK118ub1 substrates; the association requires the positively charged C-terminal tail of caly, probably due to direct binding of DNA. Interacts (via ULD domain) with Asx (via DEUBAD domain); the interaction produces a stable heterodimer with a composite binding site for ubiquitin. Homodimerizes (via coiled-coil hinge-region between the UCH and ULD domains) to mediate assembly of 2 copies of the caly-Asx heterodimer into a bisymmetric tetramer; dimerization enhances PR-DUB association with nucleosomes.</text>
</comment>
<evidence type="ECO:0000256" key="5">
    <source>
        <dbReference type="ARBA" id="ARBA00022786"/>
    </source>
</evidence>
<evidence type="ECO:0000256" key="10">
    <source>
        <dbReference type="ARBA" id="ARBA00046227"/>
    </source>
</evidence>
<dbReference type="InterPro" id="IPR041507">
    <property type="entry name" value="UCH_C"/>
</dbReference>
<keyword evidence="8" id="KW-0156">Chromatin regulator</keyword>
<keyword evidence="14" id="KW-0175">Coiled coil</keyword>
<dbReference type="AlphaFoldDB" id="A0AAN9Y7C1"/>
<evidence type="ECO:0000313" key="17">
    <source>
        <dbReference type="EMBL" id="KAK7602703.1"/>
    </source>
</evidence>
<dbReference type="Proteomes" id="UP001367676">
    <property type="component" value="Unassembled WGS sequence"/>
</dbReference>
<dbReference type="GO" id="GO:0005634">
    <property type="term" value="C:nucleus"/>
    <property type="evidence" value="ECO:0007669"/>
    <property type="project" value="UniProtKB-SubCell"/>
</dbReference>
<feature type="coiled-coil region" evidence="14">
    <location>
        <begin position="405"/>
        <end position="439"/>
    </location>
</feature>
<feature type="site" description="Important for enzyme activity" evidence="12">
    <location>
        <position position="191"/>
    </location>
</feature>
<evidence type="ECO:0000256" key="4">
    <source>
        <dbReference type="ARBA" id="ARBA00022670"/>
    </source>
</evidence>
<evidence type="ECO:0000259" key="16">
    <source>
        <dbReference type="PROSITE" id="PS52048"/>
    </source>
</evidence>
<keyword evidence="5 12" id="KW-0833">Ubl conjugation pathway</keyword>
<feature type="region of interest" description="Disordered" evidence="15">
    <location>
        <begin position="351"/>
        <end position="404"/>
    </location>
</feature>
<dbReference type="Gene3D" id="1.20.58.860">
    <property type="match status" value="1"/>
</dbReference>
<dbReference type="PRINTS" id="PR00707">
    <property type="entry name" value="UBCTHYDRLASE"/>
</dbReference>
<dbReference type="InterPro" id="IPR036959">
    <property type="entry name" value="Peptidase_C12_UCH_sf"/>
</dbReference>
<comment type="caution">
    <text evidence="17">The sequence shown here is derived from an EMBL/GenBank/DDBJ whole genome shotgun (WGS) entry which is preliminary data.</text>
</comment>
<dbReference type="PANTHER" id="PTHR10589:SF28">
    <property type="entry name" value="UBIQUITIN CARBOXYL-TERMINAL HYDROLASE BAP1"/>
    <property type="match status" value="1"/>
</dbReference>
<keyword evidence="6 12" id="KW-0378">Hydrolase</keyword>
<comment type="similarity">
    <text evidence="3">Belongs to the peptidase C12 family. BAP1 subfamily.</text>
</comment>
<dbReference type="GO" id="GO:0005737">
    <property type="term" value="C:cytoplasm"/>
    <property type="evidence" value="ECO:0007669"/>
    <property type="project" value="TreeGrafter"/>
</dbReference>
<sequence>MPVDINQLSEGWLELESDPGLFTLLLEDFGVKGVQIDEIYDLQRPIESPVFGFIFLFRWTEERRSRRKVVDQENTFVKDEEVVNNLFFAQQMVPNSCATHALLSVLLNCPDIQLGDTLNRLKVHTAGMGPENKGWAIGNTPELAKAHNFHATPRAKRRMEKTSGITTGKRIREAFHFVSYVPIDGHLFELDGLKPYPIDHGPWRENEEWTDKFKRVIKDRLGMAKAEASNSDIRYNLMAVVPDKRLAIVQRLNLLKNDKSLVAEALQQMAKKSDSSDSDALLCAEKNLDFSKRRTDFATPLHVLTSPAPSSSSTDTASEFGSAFNSPVPTNALQTEISKFLVIKVSAKESDESASSVENQSAETSTVEPNAEEDSEKRLLGDDSLEQEQPPPDEPQTNSETPPEARNQTFALQDLSALIKNLEAEISHCEGLLHEENEKRKQYKIDDSRRTHNYDPFIRAFLTLLAQQGKLAYLVQQHLSVPRKPFNQVSGSALSVRTSLVNKKISMTKKKRGRSVKRVMAKSKL</sequence>
<protein>
    <recommendedName>
        <fullName evidence="13">Ubiquitin carboxyl-terminal hydrolase</fullName>
        <ecNumber evidence="13">3.4.19.12</ecNumber>
    </recommendedName>
</protein>
<evidence type="ECO:0000256" key="8">
    <source>
        <dbReference type="ARBA" id="ARBA00022853"/>
    </source>
</evidence>
<dbReference type="InterPro" id="IPR038765">
    <property type="entry name" value="Papain-like_cys_pep_sf"/>
</dbReference>
<comment type="function">
    <text evidence="10">Catalytic component of the polycomb repressive deubiquitinase (PR-DUB) complex, a complex that specifically mediates deubiquitination of histone H2A monoubiquitinated at 'Lys-119' (H2AK118ub1). Mediates bisymmetric organization of the PR-DUB complex and is involved in association with nucleosomes to mediate deubiquitination. Does not deubiquitinate monoubiquitinated histone H2B. Required to maintain the transcriptionally repressive state of homeotic genes throughout development. The PR-DUB complex has weak or no activity toward 'Lys-48'- and 'Lys-63'-linked polyubiquitin chains. Polycomb group (PcG) protein.</text>
</comment>
<dbReference type="PANTHER" id="PTHR10589">
    <property type="entry name" value="UBIQUITIN CARBOXYL-TERMINAL HYDROLASE"/>
    <property type="match status" value="1"/>
</dbReference>
<evidence type="ECO:0000256" key="9">
    <source>
        <dbReference type="ARBA" id="ARBA00023242"/>
    </source>
</evidence>
<reference evidence="17 18" key="1">
    <citation type="submission" date="2024-03" db="EMBL/GenBank/DDBJ databases">
        <title>Adaptation during the transition from Ophiocordyceps entomopathogen to insect associate is accompanied by gene loss and intensified selection.</title>
        <authorList>
            <person name="Ward C.M."/>
            <person name="Onetto C.A."/>
            <person name="Borneman A.R."/>
        </authorList>
    </citation>
    <scope>NUCLEOTIDE SEQUENCE [LARGE SCALE GENOMIC DNA]</scope>
    <source>
        <strain evidence="17">AWRI1</strain>
        <tissue evidence="17">Single Adult Female</tissue>
    </source>
</reference>
<evidence type="ECO:0000256" key="7">
    <source>
        <dbReference type="ARBA" id="ARBA00022807"/>
    </source>
</evidence>
<feature type="compositionally biased region" description="Polar residues" evidence="15">
    <location>
        <begin position="353"/>
        <end position="368"/>
    </location>
</feature>
<evidence type="ECO:0000256" key="12">
    <source>
        <dbReference type="PROSITE-ProRule" id="PRU01393"/>
    </source>
</evidence>
<evidence type="ECO:0000256" key="13">
    <source>
        <dbReference type="RuleBase" id="RU361215"/>
    </source>
</evidence>
<evidence type="ECO:0000256" key="1">
    <source>
        <dbReference type="ARBA" id="ARBA00000707"/>
    </source>
</evidence>
<evidence type="ECO:0000256" key="15">
    <source>
        <dbReference type="SAM" id="MobiDB-lite"/>
    </source>
</evidence>
<dbReference type="GO" id="GO:0006325">
    <property type="term" value="P:chromatin organization"/>
    <property type="evidence" value="ECO:0007669"/>
    <property type="project" value="UniProtKB-KW"/>
</dbReference>
<keyword evidence="9" id="KW-0539">Nucleus</keyword>
<dbReference type="EMBL" id="JBBCAQ010000007">
    <property type="protein sequence ID" value="KAK7602703.1"/>
    <property type="molecule type" value="Genomic_DNA"/>
</dbReference>
<feature type="active site" description="Nucleophile" evidence="12">
    <location>
        <position position="97"/>
    </location>
</feature>
<dbReference type="PROSITE" id="PS52048">
    <property type="entry name" value="UCH_DOMAIN"/>
    <property type="match status" value="1"/>
</dbReference>
<feature type="domain" description="UCH catalytic" evidence="16">
    <location>
        <begin position="11"/>
        <end position="242"/>
    </location>
</feature>
<organism evidence="17 18">
    <name type="scientific">Parthenolecanium corni</name>
    <dbReference type="NCBI Taxonomy" id="536013"/>
    <lineage>
        <taxon>Eukaryota</taxon>
        <taxon>Metazoa</taxon>
        <taxon>Ecdysozoa</taxon>
        <taxon>Arthropoda</taxon>
        <taxon>Hexapoda</taxon>
        <taxon>Insecta</taxon>
        <taxon>Pterygota</taxon>
        <taxon>Neoptera</taxon>
        <taxon>Paraneoptera</taxon>
        <taxon>Hemiptera</taxon>
        <taxon>Sternorrhyncha</taxon>
        <taxon>Coccoidea</taxon>
        <taxon>Coccidae</taxon>
        <taxon>Parthenolecanium</taxon>
    </lineage>
</organism>
<gene>
    <name evidence="17" type="ORF">V9T40_006677</name>
</gene>
<feature type="active site" description="Proton donor" evidence="12">
    <location>
        <position position="176"/>
    </location>
</feature>
<evidence type="ECO:0000256" key="11">
    <source>
        <dbReference type="ARBA" id="ARBA00049710"/>
    </source>
</evidence>
<keyword evidence="4 12" id="KW-0645">Protease</keyword>
<evidence type="ECO:0000256" key="14">
    <source>
        <dbReference type="SAM" id="Coils"/>
    </source>
</evidence>
<name>A0AAN9Y7C1_9HEMI</name>
<dbReference type="Gene3D" id="3.40.532.10">
    <property type="entry name" value="Peptidase C12, ubiquitin carboxyl-terminal hydrolase"/>
    <property type="match status" value="1"/>
</dbReference>
<evidence type="ECO:0000256" key="2">
    <source>
        <dbReference type="ARBA" id="ARBA00004123"/>
    </source>
</evidence>
<evidence type="ECO:0000256" key="6">
    <source>
        <dbReference type="ARBA" id="ARBA00022801"/>
    </source>
</evidence>
<evidence type="ECO:0000256" key="3">
    <source>
        <dbReference type="ARBA" id="ARBA00007182"/>
    </source>
</evidence>
<dbReference type="EC" id="3.4.19.12" evidence="13"/>
<keyword evidence="7 12" id="KW-0788">Thiol protease</keyword>
<dbReference type="PROSITE" id="PS52049">
    <property type="entry name" value="ULD"/>
    <property type="match status" value="1"/>
</dbReference>
<dbReference type="SUPFAM" id="SSF54001">
    <property type="entry name" value="Cysteine proteinases"/>
    <property type="match status" value="1"/>
</dbReference>
<dbReference type="CDD" id="cd09617">
    <property type="entry name" value="Peptidase_C12_UCH37_BAP1"/>
    <property type="match status" value="1"/>
</dbReference>
<dbReference type="FunFam" id="3.40.532.10:FF:000002">
    <property type="entry name" value="Ubiquitin carboxyl-terminal hydrolase"/>
    <property type="match status" value="1"/>
</dbReference>
<feature type="site" description="Transition state stabilizer" evidence="12">
    <location>
        <position position="91"/>
    </location>
</feature>
<dbReference type="Pfam" id="PF01088">
    <property type="entry name" value="Peptidase_C12"/>
    <property type="match status" value="1"/>
</dbReference>
<dbReference type="GO" id="GO:0016579">
    <property type="term" value="P:protein deubiquitination"/>
    <property type="evidence" value="ECO:0007669"/>
    <property type="project" value="TreeGrafter"/>
</dbReference>
<keyword evidence="18" id="KW-1185">Reference proteome</keyword>
<proteinExistence type="inferred from homology"/>
<dbReference type="Pfam" id="PF18031">
    <property type="entry name" value="UCH_C"/>
    <property type="match status" value="1"/>
</dbReference>
<comment type="catalytic activity">
    <reaction evidence="1 12 13">
        <text>Thiol-dependent hydrolysis of ester, thioester, amide, peptide and isopeptide bonds formed by the C-terminal Gly of ubiquitin (a 76-residue protein attached to proteins as an intracellular targeting signal).</text>
        <dbReference type="EC" id="3.4.19.12"/>
    </reaction>
</comment>
<dbReference type="GO" id="GO:0006511">
    <property type="term" value="P:ubiquitin-dependent protein catabolic process"/>
    <property type="evidence" value="ECO:0007669"/>
    <property type="project" value="UniProtKB-UniRule"/>
</dbReference>